<organism evidence="1 2">
    <name type="scientific">Meloidogyne javanica</name>
    <name type="common">Root-knot nematode worm</name>
    <dbReference type="NCBI Taxonomy" id="6303"/>
    <lineage>
        <taxon>Eukaryota</taxon>
        <taxon>Metazoa</taxon>
        <taxon>Ecdysozoa</taxon>
        <taxon>Nematoda</taxon>
        <taxon>Chromadorea</taxon>
        <taxon>Rhabditida</taxon>
        <taxon>Tylenchina</taxon>
        <taxon>Tylenchomorpha</taxon>
        <taxon>Tylenchoidea</taxon>
        <taxon>Meloidogynidae</taxon>
        <taxon>Meloidogyninae</taxon>
        <taxon>Meloidogyne</taxon>
        <taxon>Meloidogyne incognita group</taxon>
    </lineage>
</organism>
<proteinExistence type="predicted"/>
<name>A0A915MAN5_MELJA</name>
<reference evidence="2" key="1">
    <citation type="submission" date="2022-11" db="UniProtKB">
        <authorList>
            <consortium name="WormBaseParasite"/>
        </authorList>
    </citation>
    <scope>IDENTIFICATION</scope>
</reference>
<sequence length="114" mass="13171">MFNNFNVLGRDLALLNSSPHLQQISNAFICEIWNLELSHLTSTMHSSIVHHCSSRFIISQVLPLCEQVLQCGDDSEGVLYEILHKKFSHLVHFQRRPSNLYPQDEETDDHNVLE</sequence>
<evidence type="ECO:0000313" key="2">
    <source>
        <dbReference type="WBParaSite" id="scaffold33688_cov315.g20982"/>
    </source>
</evidence>
<dbReference type="AlphaFoldDB" id="A0A915MAN5"/>
<evidence type="ECO:0000313" key="1">
    <source>
        <dbReference type="Proteomes" id="UP000887561"/>
    </source>
</evidence>
<protein>
    <submittedName>
        <fullName evidence="2">Uncharacterized protein</fullName>
    </submittedName>
</protein>
<keyword evidence="1" id="KW-1185">Reference proteome</keyword>
<dbReference type="Proteomes" id="UP000887561">
    <property type="component" value="Unplaced"/>
</dbReference>
<dbReference type="WBParaSite" id="scaffold33688_cov315.g20982">
    <property type="protein sequence ID" value="scaffold33688_cov315.g20982"/>
    <property type="gene ID" value="scaffold33688_cov315.g20982"/>
</dbReference>
<accession>A0A915MAN5</accession>